<organism evidence="1 2">
    <name type="scientific">Paraconexibacter algicola</name>
    <dbReference type="NCBI Taxonomy" id="2133960"/>
    <lineage>
        <taxon>Bacteria</taxon>
        <taxon>Bacillati</taxon>
        <taxon>Actinomycetota</taxon>
        <taxon>Thermoleophilia</taxon>
        <taxon>Solirubrobacterales</taxon>
        <taxon>Paraconexibacteraceae</taxon>
        <taxon>Paraconexibacter</taxon>
    </lineage>
</organism>
<proteinExistence type="predicted"/>
<gene>
    <name evidence="1" type="ORF">C7Y72_01755</name>
</gene>
<evidence type="ECO:0000313" key="1">
    <source>
        <dbReference type="EMBL" id="PTL58466.1"/>
    </source>
</evidence>
<dbReference type="EMBL" id="PYYB01000001">
    <property type="protein sequence ID" value="PTL58466.1"/>
    <property type="molecule type" value="Genomic_DNA"/>
</dbReference>
<reference evidence="1 2" key="1">
    <citation type="submission" date="2018-03" db="EMBL/GenBank/DDBJ databases">
        <title>Aquarubrobacter algicola gen. nov., sp. nov., a novel actinobacterium isolated from shallow eutrophic lake during the end of cyanobacterial harmful algal blooms.</title>
        <authorList>
            <person name="Chun S.J."/>
        </authorList>
    </citation>
    <scope>NUCLEOTIDE SEQUENCE [LARGE SCALE GENOMIC DNA]</scope>
    <source>
        <strain evidence="1 2">Seoho-28</strain>
    </source>
</reference>
<accession>A0A2T4UGT8</accession>
<dbReference type="SUPFAM" id="SSF53756">
    <property type="entry name" value="UDP-Glycosyltransferase/glycogen phosphorylase"/>
    <property type="match status" value="1"/>
</dbReference>
<comment type="caution">
    <text evidence="1">The sequence shown here is derived from an EMBL/GenBank/DDBJ whole genome shotgun (WGS) entry which is preliminary data.</text>
</comment>
<keyword evidence="2" id="KW-1185">Reference proteome</keyword>
<sequence>MPVPERRTLFVTEDAPRLGSGRALRVHGVVRALAQLGPVDVLYPQRGVLEPGEEYRAMTGVTLHAAAPSRGARRALAYAATRARGVPDGFARGVSPELVRAARRLAATPDRGHVVADGPVCAAALHGLGARVTYNAHNLESQLRADIGDMGSPALLRRFERRLLARVGESWMVSEADMAGARELCPGATLRLVPNVVDAEAISPAPPPAGGPGRVLLLADWTYPPNVEAGRFLLQEIAPLLRAARPGTVLVLAGRDAAGALGLDATAPPPGVELPGFVPDIGPLYATSTCVAVPLLTGGGSPLKFVEALAHGRTVVATPRGAAGLRGTPGVHYRVADGAAAFAAAVGEVLAAGGDPAMATAARELALAEYSITSVVERLRPWATSS</sequence>
<evidence type="ECO:0008006" key="3">
    <source>
        <dbReference type="Google" id="ProtNLM"/>
    </source>
</evidence>
<dbReference type="AlphaFoldDB" id="A0A2T4UGT8"/>
<dbReference type="Gene3D" id="3.40.50.2000">
    <property type="entry name" value="Glycogen Phosphorylase B"/>
    <property type="match status" value="2"/>
</dbReference>
<dbReference type="Pfam" id="PF13692">
    <property type="entry name" value="Glyco_trans_1_4"/>
    <property type="match status" value="1"/>
</dbReference>
<dbReference type="Proteomes" id="UP000240739">
    <property type="component" value="Unassembled WGS sequence"/>
</dbReference>
<protein>
    <recommendedName>
        <fullName evidence="3">Glycosyltransferase</fullName>
    </recommendedName>
</protein>
<name>A0A2T4UGT8_9ACTN</name>
<evidence type="ECO:0000313" key="2">
    <source>
        <dbReference type="Proteomes" id="UP000240739"/>
    </source>
</evidence>